<dbReference type="GO" id="GO:0005975">
    <property type="term" value="P:carbohydrate metabolic process"/>
    <property type="evidence" value="ECO:0007669"/>
    <property type="project" value="UniProtKB-ARBA"/>
</dbReference>
<dbReference type="AlphaFoldDB" id="A0A917TZN7"/>
<comment type="caution">
    <text evidence="2">The sequence shown here is derived from an EMBL/GenBank/DDBJ whole genome shotgun (WGS) entry which is preliminary data.</text>
</comment>
<keyword evidence="1" id="KW-0732">Signal</keyword>
<dbReference type="Gene3D" id="2.60.40.10">
    <property type="entry name" value="Immunoglobulins"/>
    <property type="match status" value="1"/>
</dbReference>
<reference evidence="2" key="2">
    <citation type="submission" date="2020-09" db="EMBL/GenBank/DDBJ databases">
        <authorList>
            <person name="Sun Q."/>
            <person name="Ohkuma M."/>
        </authorList>
    </citation>
    <scope>NUCLEOTIDE SEQUENCE</scope>
    <source>
        <strain evidence="2">JCM 19831</strain>
    </source>
</reference>
<feature type="chain" id="PRO_5037070127" evidence="1">
    <location>
        <begin position="26"/>
        <end position="275"/>
    </location>
</feature>
<name>A0A917TZN7_9ACTN</name>
<dbReference type="EMBL" id="BMPI01000029">
    <property type="protein sequence ID" value="GGM46771.1"/>
    <property type="molecule type" value="Genomic_DNA"/>
</dbReference>
<dbReference type="InterPro" id="IPR013783">
    <property type="entry name" value="Ig-like_fold"/>
</dbReference>
<gene>
    <name evidence="2" type="ORF">GCM10007977_055590</name>
</gene>
<keyword evidence="3" id="KW-1185">Reference proteome</keyword>
<evidence type="ECO:0000313" key="3">
    <source>
        <dbReference type="Proteomes" id="UP000642070"/>
    </source>
</evidence>
<organism evidence="2 3">
    <name type="scientific">Dactylosporangium sucinum</name>
    <dbReference type="NCBI Taxonomy" id="1424081"/>
    <lineage>
        <taxon>Bacteria</taxon>
        <taxon>Bacillati</taxon>
        <taxon>Actinomycetota</taxon>
        <taxon>Actinomycetes</taxon>
        <taxon>Micromonosporales</taxon>
        <taxon>Micromonosporaceae</taxon>
        <taxon>Dactylosporangium</taxon>
    </lineage>
</organism>
<dbReference type="RefSeq" id="WP_190252896.1">
    <property type="nucleotide sequence ID" value="NZ_BMPI01000029.1"/>
</dbReference>
<accession>A0A917TZN7</accession>
<dbReference type="Proteomes" id="UP000642070">
    <property type="component" value="Unassembled WGS sequence"/>
</dbReference>
<proteinExistence type="predicted"/>
<sequence length="275" mass="27505">MTRRHRWSIVALVLAVTGGAAPASAHAPSPVVQVQPAKDRYTVRLTGWPPGAVTVAVCTDRPDGGCADATAVQAGVGPDGTAAATLPAAAPATGCPCVVRVRTLTGALTRAAPIALSAPAVAGARPADVPRPLAIARVTVHGGWRWAALFGGPVRRDVTLTVRNTGPIAIPATTVTVTAGRGEHPTGLVAAPALGPLDPGASVTYTVPVRFAGPAAGTYTVHGELDPNGPLGPAGATVAFHAETTTQPWGLTALLFAVALAAAVRSRRSRGQAQG</sequence>
<feature type="signal peptide" evidence="1">
    <location>
        <begin position="1"/>
        <end position="25"/>
    </location>
</feature>
<protein>
    <submittedName>
        <fullName evidence="2">Uncharacterized protein</fullName>
    </submittedName>
</protein>
<evidence type="ECO:0000313" key="2">
    <source>
        <dbReference type="EMBL" id="GGM46771.1"/>
    </source>
</evidence>
<reference evidence="2" key="1">
    <citation type="journal article" date="2014" name="Int. J. Syst. Evol. Microbiol.">
        <title>Complete genome sequence of Corynebacterium casei LMG S-19264T (=DSM 44701T), isolated from a smear-ripened cheese.</title>
        <authorList>
            <consortium name="US DOE Joint Genome Institute (JGI-PGF)"/>
            <person name="Walter F."/>
            <person name="Albersmeier A."/>
            <person name="Kalinowski J."/>
            <person name="Ruckert C."/>
        </authorList>
    </citation>
    <scope>NUCLEOTIDE SEQUENCE</scope>
    <source>
        <strain evidence="2">JCM 19831</strain>
    </source>
</reference>
<evidence type="ECO:0000256" key="1">
    <source>
        <dbReference type="SAM" id="SignalP"/>
    </source>
</evidence>